<keyword evidence="2 7" id="KW-0547">Nucleotide-binding</keyword>
<evidence type="ECO:0000313" key="11">
    <source>
        <dbReference type="Proteomes" id="UP000574528"/>
    </source>
</evidence>
<dbReference type="GO" id="GO:0004694">
    <property type="term" value="F:eukaryotic translation initiation factor 2alpha kinase activity"/>
    <property type="evidence" value="ECO:0007669"/>
    <property type="project" value="TreeGrafter"/>
</dbReference>
<evidence type="ECO:0000256" key="1">
    <source>
        <dbReference type="ARBA" id="ARBA00022679"/>
    </source>
</evidence>
<gene>
    <name evidence="10" type="primary">Eif2ak2</name>
    <name evidence="10" type="ORF">PSIHAE_R13849</name>
</gene>
<keyword evidence="4 7" id="KW-0067">ATP-binding</keyword>
<dbReference type="PANTHER" id="PTHR11042">
    <property type="entry name" value="EUKARYOTIC TRANSLATION INITIATION FACTOR 2-ALPHA KINASE EIF2-ALPHA KINASE -RELATED"/>
    <property type="match status" value="1"/>
</dbReference>
<dbReference type="InterPro" id="IPR000719">
    <property type="entry name" value="Prot_kinase_dom"/>
</dbReference>
<dbReference type="EMBL" id="VWZI01023915">
    <property type="protein sequence ID" value="NXG53865.1"/>
    <property type="molecule type" value="Genomic_DNA"/>
</dbReference>
<dbReference type="PROSITE" id="PS50137">
    <property type="entry name" value="DS_RBD"/>
    <property type="match status" value="2"/>
</dbReference>
<dbReference type="InterPro" id="IPR011009">
    <property type="entry name" value="Kinase-like_dom_sf"/>
</dbReference>
<name>A0A7K9CR90_9PICI</name>
<sequence>MERECMGKLNSYCQRNKFTLLYEDCGQTGPSHDPEFTVVVKIDNVEYGRGTGKNKKDARAAAAKQTWEMIEKQLESLSNRRSAEVMTAQEPVPVIDYVSLLNRYAQRTLQLVSYHNSERVGEAHNPMFSCSCTISGVLYGTGTGPNRSAARKAAAKEALEKLNKQGYNIYLDVMIPYNRNKGAYDKMFYFYELSNIKVCGLHQLMLFQVLLLKLWFLSMPFKKYFLFCFYPSLRKLAANFDNARNKEEKRMSGAAKKLPDLHTNTCEENKSLFTVNERFLKSFENIEPIGEGGFGNVFKATAKLDKRTYAIKRVRFTKNVEREVTTLAKLEHENIVRYYDSWEGNDHVTPPVSRQKSDKTNTYLFIQMEFCEQGPLEDWIEKNSCHQKYYQMAQSKFLQILKGVNYIHSEGLIHRDLKPQNILISREDKVKIGDFGLVTSVAYETFTENRGTKSYMAPEQVGDRYGKEVDIYALGLIWFEILSPFTFRHEKVEVWPDIREGQLPESFNNGFPAVAPIIKKMLSKDPSGRYSVSEILNFLKNIDKDKSLKTHTH</sequence>
<dbReference type="Pfam" id="PF00069">
    <property type="entry name" value="Pkinase"/>
    <property type="match status" value="1"/>
</dbReference>
<dbReference type="Gene3D" id="3.30.160.20">
    <property type="match status" value="2"/>
</dbReference>
<proteinExistence type="inferred from homology"/>
<dbReference type="AlphaFoldDB" id="A0A7K9CR90"/>
<feature type="domain" description="Protein kinase" evidence="8">
    <location>
        <begin position="283"/>
        <end position="553"/>
    </location>
</feature>
<evidence type="ECO:0000256" key="5">
    <source>
        <dbReference type="ARBA" id="ARBA00037982"/>
    </source>
</evidence>
<evidence type="ECO:0000259" key="9">
    <source>
        <dbReference type="PROSITE" id="PS50137"/>
    </source>
</evidence>
<dbReference type="InterPro" id="IPR014720">
    <property type="entry name" value="dsRBD_dom"/>
</dbReference>
<dbReference type="Gene3D" id="1.10.510.10">
    <property type="entry name" value="Transferase(Phosphotransferase) domain 1"/>
    <property type="match status" value="1"/>
</dbReference>
<dbReference type="PANTHER" id="PTHR11042:SF163">
    <property type="entry name" value="INTERFERON-INDUCED, DOUBLE-STRANDED RNA-ACTIVATED PROTEIN KINASE"/>
    <property type="match status" value="1"/>
</dbReference>
<dbReference type="InterPro" id="IPR008271">
    <property type="entry name" value="Ser/Thr_kinase_AS"/>
</dbReference>
<dbReference type="InterPro" id="IPR017441">
    <property type="entry name" value="Protein_kinase_ATP_BS"/>
</dbReference>
<feature type="non-terminal residue" evidence="10">
    <location>
        <position position="553"/>
    </location>
</feature>
<evidence type="ECO:0000256" key="6">
    <source>
        <dbReference type="PROSITE-ProRule" id="PRU00266"/>
    </source>
</evidence>
<dbReference type="GO" id="GO:0003723">
    <property type="term" value="F:RNA binding"/>
    <property type="evidence" value="ECO:0007669"/>
    <property type="project" value="UniProtKB-UniRule"/>
</dbReference>
<dbReference type="SUPFAM" id="SSF56112">
    <property type="entry name" value="Protein kinase-like (PK-like)"/>
    <property type="match status" value="1"/>
</dbReference>
<dbReference type="GO" id="GO:0005634">
    <property type="term" value="C:nucleus"/>
    <property type="evidence" value="ECO:0007669"/>
    <property type="project" value="TreeGrafter"/>
</dbReference>
<dbReference type="PROSITE" id="PS00107">
    <property type="entry name" value="PROTEIN_KINASE_ATP"/>
    <property type="match status" value="1"/>
</dbReference>
<feature type="binding site" evidence="7">
    <location>
        <position position="312"/>
    </location>
    <ligand>
        <name>ATP</name>
        <dbReference type="ChEBI" id="CHEBI:30616"/>
    </ligand>
</feature>
<dbReference type="GO" id="GO:0005737">
    <property type="term" value="C:cytoplasm"/>
    <property type="evidence" value="ECO:0007669"/>
    <property type="project" value="TreeGrafter"/>
</dbReference>
<dbReference type="SMART" id="SM00358">
    <property type="entry name" value="DSRM"/>
    <property type="match status" value="2"/>
</dbReference>
<organism evidence="10 11">
    <name type="scientific">Psilopogon haemacephalus</name>
    <name type="common">coppersmith barbet</name>
    <dbReference type="NCBI Taxonomy" id="2585815"/>
    <lineage>
        <taxon>Eukaryota</taxon>
        <taxon>Metazoa</taxon>
        <taxon>Chordata</taxon>
        <taxon>Craniata</taxon>
        <taxon>Vertebrata</taxon>
        <taxon>Euteleostomi</taxon>
        <taxon>Archelosauria</taxon>
        <taxon>Archosauria</taxon>
        <taxon>Dinosauria</taxon>
        <taxon>Saurischia</taxon>
        <taxon>Theropoda</taxon>
        <taxon>Coelurosauria</taxon>
        <taxon>Aves</taxon>
        <taxon>Neognathae</taxon>
        <taxon>Neoaves</taxon>
        <taxon>Telluraves</taxon>
        <taxon>Coraciimorphae</taxon>
        <taxon>Piciformes</taxon>
        <taxon>Megalaimidae</taxon>
        <taxon>Psilopogon</taxon>
    </lineage>
</organism>
<accession>A0A7K9CR90</accession>
<feature type="non-terminal residue" evidence="10">
    <location>
        <position position="1"/>
    </location>
</feature>
<dbReference type="PROSITE" id="PS50011">
    <property type="entry name" value="PROTEIN_KINASE_DOM"/>
    <property type="match status" value="1"/>
</dbReference>
<dbReference type="Pfam" id="PF00035">
    <property type="entry name" value="dsrm"/>
    <property type="match status" value="2"/>
</dbReference>
<keyword evidence="6" id="KW-0694">RNA-binding</keyword>
<dbReference type="OrthoDB" id="341578at2759"/>
<feature type="domain" description="DRBM" evidence="9">
    <location>
        <begin position="96"/>
        <end position="164"/>
    </location>
</feature>
<dbReference type="Gene3D" id="3.30.200.20">
    <property type="entry name" value="Phosphorylase Kinase, domain 1"/>
    <property type="match status" value="1"/>
</dbReference>
<comment type="similarity">
    <text evidence="5">Belongs to the protein kinase superfamily. Ser/Thr protein kinase family. GCN2 subfamily.</text>
</comment>
<keyword evidence="11" id="KW-1185">Reference proteome</keyword>
<dbReference type="GO" id="GO:0005524">
    <property type="term" value="F:ATP binding"/>
    <property type="evidence" value="ECO:0007669"/>
    <property type="project" value="UniProtKB-UniRule"/>
</dbReference>
<dbReference type="Proteomes" id="UP000574528">
    <property type="component" value="Unassembled WGS sequence"/>
</dbReference>
<dbReference type="SUPFAM" id="SSF54768">
    <property type="entry name" value="dsRNA-binding domain-like"/>
    <property type="match status" value="2"/>
</dbReference>
<evidence type="ECO:0000256" key="3">
    <source>
        <dbReference type="ARBA" id="ARBA00022777"/>
    </source>
</evidence>
<dbReference type="PROSITE" id="PS00108">
    <property type="entry name" value="PROTEIN_KINASE_ST"/>
    <property type="match status" value="1"/>
</dbReference>
<dbReference type="InterPro" id="IPR050339">
    <property type="entry name" value="CC_SR_Kinase"/>
</dbReference>
<evidence type="ECO:0000256" key="4">
    <source>
        <dbReference type="ARBA" id="ARBA00022840"/>
    </source>
</evidence>
<protein>
    <submittedName>
        <fullName evidence="10">E2AK2 kinase</fullName>
    </submittedName>
</protein>
<keyword evidence="1" id="KW-0808">Transferase</keyword>
<dbReference type="SMART" id="SM00220">
    <property type="entry name" value="S_TKc"/>
    <property type="match status" value="1"/>
</dbReference>
<feature type="domain" description="DRBM" evidence="9">
    <location>
        <begin position="4"/>
        <end position="72"/>
    </location>
</feature>
<evidence type="ECO:0000256" key="7">
    <source>
        <dbReference type="PROSITE-ProRule" id="PRU10141"/>
    </source>
</evidence>
<keyword evidence="3 10" id="KW-0418">Kinase</keyword>
<evidence type="ECO:0000313" key="10">
    <source>
        <dbReference type="EMBL" id="NXG53865.1"/>
    </source>
</evidence>
<evidence type="ECO:0000256" key="2">
    <source>
        <dbReference type="ARBA" id="ARBA00022741"/>
    </source>
</evidence>
<comment type="caution">
    <text evidence="10">The sequence shown here is derived from an EMBL/GenBank/DDBJ whole genome shotgun (WGS) entry which is preliminary data.</text>
</comment>
<reference evidence="10 11" key="1">
    <citation type="submission" date="2019-09" db="EMBL/GenBank/DDBJ databases">
        <title>Bird 10,000 Genomes (B10K) Project - Family phase.</title>
        <authorList>
            <person name="Zhang G."/>
        </authorList>
    </citation>
    <scope>NUCLEOTIDE SEQUENCE [LARGE SCALE GENOMIC DNA]</scope>
    <source>
        <strain evidence="10">B10K-DU-001-24</strain>
        <tissue evidence="10">Muscle</tissue>
    </source>
</reference>
<evidence type="ECO:0000259" key="8">
    <source>
        <dbReference type="PROSITE" id="PS50011"/>
    </source>
</evidence>